<dbReference type="InterPro" id="IPR046346">
    <property type="entry name" value="Aminoacid_DH-like_N_sf"/>
</dbReference>
<dbReference type="Gene3D" id="3.40.50.10860">
    <property type="entry name" value="Leucine Dehydrogenase, chain A, domain 1"/>
    <property type="match status" value="1"/>
</dbReference>
<feature type="binding site" evidence="5">
    <location>
        <begin position="200"/>
        <end position="205"/>
    </location>
    <ligand>
        <name>NAD(+)</name>
        <dbReference type="ChEBI" id="CHEBI:57540"/>
    </ligand>
</feature>
<evidence type="ECO:0000256" key="3">
    <source>
        <dbReference type="ARBA" id="ARBA00023027"/>
    </source>
</evidence>
<protein>
    <submittedName>
        <fullName evidence="8">Valine dehydrogenase</fullName>
    </submittedName>
</protein>
<dbReference type="InterPro" id="IPR006096">
    <property type="entry name" value="Glu/Leu/Phe/Val/Trp_DH_C"/>
</dbReference>
<dbReference type="Pfam" id="PF02812">
    <property type="entry name" value="ELFV_dehydrog_N"/>
    <property type="match status" value="1"/>
</dbReference>
<dbReference type="SMART" id="SM00839">
    <property type="entry name" value="ELFV_dehydrog"/>
    <property type="match status" value="1"/>
</dbReference>
<dbReference type="PANTHER" id="PTHR42722:SF1">
    <property type="entry name" value="VALINE DEHYDROGENASE"/>
    <property type="match status" value="1"/>
</dbReference>
<dbReference type="SUPFAM" id="SSF51735">
    <property type="entry name" value="NAD(P)-binding Rossmann-fold domains"/>
    <property type="match status" value="1"/>
</dbReference>
<dbReference type="Proteomes" id="UP000230886">
    <property type="component" value="Unassembled WGS sequence"/>
</dbReference>
<feature type="domain" description="Glutamate/phenylalanine/leucine/valine/L-tryptophan dehydrogenase C-terminal" evidence="7">
    <location>
        <begin position="164"/>
        <end position="370"/>
    </location>
</feature>
<name>A0A2A5J5Z7_RHOSG</name>
<feature type="active site" description="Proton donor/acceptor" evidence="4">
    <location>
        <position position="100"/>
    </location>
</feature>
<proteinExistence type="inferred from homology"/>
<evidence type="ECO:0000256" key="6">
    <source>
        <dbReference type="RuleBase" id="RU004417"/>
    </source>
</evidence>
<dbReference type="InterPro" id="IPR006097">
    <property type="entry name" value="Glu/Leu/Phe/Val/Trp_DH_dimer"/>
</dbReference>
<dbReference type="CDD" id="cd01075">
    <property type="entry name" value="NAD_bind_Leu_Phe_Val_DH"/>
    <property type="match status" value="1"/>
</dbReference>
<reference evidence="8 9" key="1">
    <citation type="submission" date="2017-07" db="EMBL/GenBank/DDBJ databases">
        <title>Draft sequence of Rhodococcus enclensis 23b-28.</title>
        <authorList>
            <person name="Besaury L."/>
            <person name="Sancelme M."/>
            <person name="Amato P."/>
            <person name="Lallement A."/>
            <person name="Delort A.-M."/>
        </authorList>
    </citation>
    <scope>NUCLEOTIDE SEQUENCE [LARGE SCALE GENOMIC DNA]</scope>
    <source>
        <strain evidence="8 9">23b-28</strain>
    </source>
</reference>
<dbReference type="AlphaFoldDB" id="A0A2A5J5Z7"/>
<accession>A0A2A5J5Z7</accession>
<dbReference type="PRINTS" id="PR00082">
    <property type="entry name" value="GLFDHDRGNASE"/>
</dbReference>
<dbReference type="PIRSF" id="PIRSF000188">
    <property type="entry name" value="Phe_leu_dh"/>
    <property type="match status" value="1"/>
</dbReference>
<dbReference type="GO" id="GO:0006520">
    <property type="term" value="P:amino acid metabolic process"/>
    <property type="evidence" value="ECO:0007669"/>
    <property type="project" value="InterPro"/>
</dbReference>
<comment type="similarity">
    <text evidence="1 6">Belongs to the Glu/Leu/Phe/Val dehydrogenases family.</text>
</comment>
<dbReference type="RefSeq" id="WP_099698315.1">
    <property type="nucleotide sequence ID" value="NZ_NOVD01000026.1"/>
</dbReference>
<evidence type="ECO:0000256" key="1">
    <source>
        <dbReference type="ARBA" id="ARBA00006382"/>
    </source>
</evidence>
<evidence type="ECO:0000259" key="7">
    <source>
        <dbReference type="SMART" id="SM00839"/>
    </source>
</evidence>
<organism evidence="8 9">
    <name type="scientific">Rhodococcus qingshengii</name>
    <dbReference type="NCBI Taxonomy" id="334542"/>
    <lineage>
        <taxon>Bacteria</taxon>
        <taxon>Bacillati</taxon>
        <taxon>Actinomycetota</taxon>
        <taxon>Actinomycetes</taxon>
        <taxon>Mycobacteriales</taxon>
        <taxon>Nocardiaceae</taxon>
        <taxon>Rhodococcus</taxon>
        <taxon>Rhodococcus erythropolis group</taxon>
    </lineage>
</organism>
<evidence type="ECO:0000256" key="4">
    <source>
        <dbReference type="PIRSR" id="PIRSR000188-1"/>
    </source>
</evidence>
<keyword evidence="5" id="KW-0547">Nucleotide-binding</keyword>
<dbReference type="InterPro" id="IPR033524">
    <property type="entry name" value="Glu/Leu/Phe/Val_DH_AS"/>
</dbReference>
<dbReference type="Pfam" id="PF00208">
    <property type="entry name" value="ELFV_dehydrog"/>
    <property type="match status" value="2"/>
</dbReference>
<evidence type="ECO:0000313" key="9">
    <source>
        <dbReference type="Proteomes" id="UP000230886"/>
    </source>
</evidence>
<dbReference type="GO" id="GO:0016639">
    <property type="term" value="F:oxidoreductase activity, acting on the CH-NH2 group of donors, NAD or NADP as acceptor"/>
    <property type="evidence" value="ECO:0007669"/>
    <property type="project" value="InterPro"/>
</dbReference>
<dbReference type="Gene3D" id="3.40.50.720">
    <property type="entry name" value="NAD(P)-binding Rossmann-like Domain"/>
    <property type="match status" value="1"/>
</dbReference>
<comment type="caution">
    <text evidence="8">The sequence shown here is derived from an EMBL/GenBank/DDBJ whole genome shotgun (WGS) entry which is preliminary data.</text>
</comment>
<evidence type="ECO:0000256" key="5">
    <source>
        <dbReference type="PIRSR" id="PIRSR000188-2"/>
    </source>
</evidence>
<gene>
    <name evidence="8" type="ORF">CHR55_24955</name>
</gene>
<dbReference type="PROSITE" id="PS00074">
    <property type="entry name" value="GLFV_DEHYDROGENASE"/>
    <property type="match status" value="1"/>
</dbReference>
<dbReference type="GO" id="GO:0000166">
    <property type="term" value="F:nucleotide binding"/>
    <property type="evidence" value="ECO:0007669"/>
    <property type="project" value="UniProtKB-KW"/>
</dbReference>
<keyword evidence="2 6" id="KW-0560">Oxidoreductase</keyword>
<dbReference type="InterPro" id="IPR006095">
    <property type="entry name" value="Glu/Leu/Phe/Val/Trp_DH"/>
</dbReference>
<dbReference type="FunFam" id="3.40.50.10860:FF:000010">
    <property type="entry name" value="Leucine dehydrogenase"/>
    <property type="match status" value="1"/>
</dbReference>
<dbReference type="EMBL" id="NOVD01000026">
    <property type="protein sequence ID" value="PCK24667.1"/>
    <property type="molecule type" value="Genomic_DNA"/>
</dbReference>
<evidence type="ECO:0000256" key="2">
    <source>
        <dbReference type="ARBA" id="ARBA00023002"/>
    </source>
</evidence>
<dbReference type="PANTHER" id="PTHR42722">
    <property type="entry name" value="LEUCINE DEHYDROGENASE"/>
    <property type="match status" value="1"/>
</dbReference>
<evidence type="ECO:0000313" key="8">
    <source>
        <dbReference type="EMBL" id="PCK24667.1"/>
    </source>
</evidence>
<dbReference type="InterPro" id="IPR036291">
    <property type="entry name" value="NAD(P)-bd_dom_sf"/>
</dbReference>
<keyword evidence="3 5" id="KW-0520">NAD</keyword>
<dbReference type="SUPFAM" id="SSF53223">
    <property type="entry name" value="Aminoacid dehydrogenase-like, N-terminal domain"/>
    <property type="match status" value="1"/>
</dbReference>
<dbReference type="InterPro" id="IPR016211">
    <property type="entry name" value="Glu/Phe/Leu/Val/Trp_DH_bac/arc"/>
</dbReference>
<sequence>MTLTAEPVNSVVSHDDTAGVFDRADYLRDYPHEQVSFFQDPASGLKAIVAIHSTTLGPALGGTRFYPYSDESAAVTDVLRLSRGMTYKAAVAGVDLGGGKAVIIGDPATAKTDELLGAYAKFVQTLGGRYITAGDVGTNSNDLDIIGRNTDFVVGRNATVGGSGDSAPMTALGVFQSMRAAAQSHWGTPSHAGKTVGVEGTGKVGYELIKLLLADGATVLATDVNAAALDRVKADFPQVSIVDSIIDADLDVYAPCAMGATLTDTTARSIKAEVVCGAANNQLTVPEVENILRDRGITWTPDYVANGGGLIQVAGELKGNSAEEVKLKVEKIFDTVTEIFAKSKKDGILAGEAADAVAEARIAEAARVAKG</sequence>